<evidence type="ECO:0000313" key="6">
    <source>
        <dbReference type="Proteomes" id="UP001213623"/>
    </source>
</evidence>
<gene>
    <name evidence="5" type="ORF">MNAN1_001103</name>
</gene>
<dbReference type="PANTHER" id="PTHR12299:SF17">
    <property type="entry name" value="AT19571P-RELATED"/>
    <property type="match status" value="1"/>
</dbReference>
<evidence type="ECO:0000256" key="1">
    <source>
        <dbReference type="ARBA" id="ARBA00004496"/>
    </source>
</evidence>
<keyword evidence="6" id="KW-1185">Reference proteome</keyword>
<feature type="compositionally biased region" description="Gly residues" evidence="3">
    <location>
        <begin position="258"/>
        <end position="272"/>
    </location>
</feature>
<accession>A0AAF0EIG0</accession>
<comment type="subcellular location">
    <subcellularLocation>
        <location evidence="1">Cytoplasm</location>
    </subcellularLocation>
</comment>
<dbReference type="EMBL" id="CP119893">
    <property type="protein sequence ID" value="WFD26128.1"/>
    <property type="molecule type" value="Genomic_DNA"/>
</dbReference>
<feature type="compositionally biased region" description="Basic and acidic residues" evidence="3">
    <location>
        <begin position="204"/>
        <end position="221"/>
    </location>
</feature>
<dbReference type="InterPro" id="IPR006861">
    <property type="entry name" value="HABP4_PAIRBP1-bd"/>
</dbReference>
<protein>
    <recommendedName>
        <fullName evidence="4">Hyaluronan/mRNA-binding protein domain-containing protein</fullName>
    </recommendedName>
</protein>
<dbReference type="Proteomes" id="UP001213623">
    <property type="component" value="Chromosome 2"/>
</dbReference>
<evidence type="ECO:0000256" key="2">
    <source>
        <dbReference type="ARBA" id="ARBA00022490"/>
    </source>
</evidence>
<feature type="compositionally biased region" description="Basic and acidic residues" evidence="3">
    <location>
        <begin position="95"/>
        <end position="110"/>
    </location>
</feature>
<dbReference type="PANTHER" id="PTHR12299">
    <property type="entry name" value="HYALURONIC ACID-BINDING PROTEIN 4"/>
    <property type="match status" value="1"/>
</dbReference>
<name>A0AAF0EIG0_9BASI</name>
<feature type="compositionally biased region" description="Gly residues" evidence="3">
    <location>
        <begin position="238"/>
        <end position="250"/>
    </location>
</feature>
<evidence type="ECO:0000259" key="4">
    <source>
        <dbReference type="SMART" id="SM01233"/>
    </source>
</evidence>
<dbReference type="SMART" id="SM01233">
    <property type="entry name" value="HABP4_PAI-RBP1"/>
    <property type="match status" value="1"/>
</dbReference>
<feature type="region of interest" description="Disordered" evidence="3">
    <location>
        <begin position="1"/>
        <end position="293"/>
    </location>
</feature>
<dbReference type="Pfam" id="PF04774">
    <property type="entry name" value="HABP4_PAI-RBP1"/>
    <property type="match status" value="1"/>
</dbReference>
<feature type="domain" description="Hyaluronan/mRNA-binding protein" evidence="4">
    <location>
        <begin position="93"/>
        <end position="183"/>
    </location>
</feature>
<dbReference type="InterPro" id="IPR039764">
    <property type="entry name" value="HABP4/SERBP1-like"/>
</dbReference>
<dbReference type="GO" id="GO:0005737">
    <property type="term" value="C:cytoplasm"/>
    <property type="evidence" value="ECO:0007669"/>
    <property type="project" value="UniProtKB-SubCell"/>
</dbReference>
<feature type="compositionally biased region" description="Basic and acidic residues" evidence="3">
    <location>
        <begin position="123"/>
        <end position="148"/>
    </location>
</feature>
<organism evidence="5 6">
    <name type="scientific">Malassezia nana</name>
    <dbReference type="NCBI Taxonomy" id="180528"/>
    <lineage>
        <taxon>Eukaryota</taxon>
        <taxon>Fungi</taxon>
        <taxon>Dikarya</taxon>
        <taxon>Basidiomycota</taxon>
        <taxon>Ustilaginomycotina</taxon>
        <taxon>Malasseziomycetes</taxon>
        <taxon>Malasseziales</taxon>
        <taxon>Malasseziaceae</taxon>
        <taxon>Malassezia</taxon>
    </lineage>
</organism>
<dbReference type="InterPro" id="IPR019084">
    <property type="entry name" value="STM1-like_N"/>
</dbReference>
<evidence type="ECO:0000256" key="3">
    <source>
        <dbReference type="SAM" id="MobiDB-lite"/>
    </source>
</evidence>
<proteinExistence type="predicted"/>
<dbReference type="Gene3D" id="6.10.140.1040">
    <property type="match status" value="1"/>
</dbReference>
<dbReference type="GO" id="GO:0003723">
    <property type="term" value="F:RNA binding"/>
    <property type="evidence" value="ECO:0007669"/>
    <property type="project" value="InterPro"/>
</dbReference>
<feature type="compositionally biased region" description="Basic and acidic residues" evidence="3">
    <location>
        <begin position="56"/>
        <end position="73"/>
    </location>
</feature>
<evidence type="ECO:0000313" key="5">
    <source>
        <dbReference type="EMBL" id="WFD26128.1"/>
    </source>
</evidence>
<dbReference type="AlphaFoldDB" id="A0AAF0EIG0"/>
<sequence>MSVVNSNPFQLLGVDGAEDVPSPAPAAPKTESAPRTVPGAPQSAGGVKAPDAADPVEIRDSRGASRARGERGPGRSNGRGGRGAGRGGRGSGRGRQFDRHSATGHEDTAKAVRQGWGDSNPEETLKVEEGAKEDAEKEKQAPESKPVVEEEDDNTLTLDQYLAKQAEKRSSMTAQPAPRSVEADESSYGQRLERGQGESYFAGNEKKSTAPKPRKETKQSIEIEPVYTQPQRSERGAPRGGRGGARGGRGGRGDSRGARGGGRGGARGGRGRGPASQGPTVNIADVQAFPSLS</sequence>
<feature type="compositionally biased region" description="Gly residues" evidence="3">
    <location>
        <begin position="75"/>
        <end position="93"/>
    </location>
</feature>
<dbReference type="GO" id="GO:0005634">
    <property type="term" value="C:nucleus"/>
    <property type="evidence" value="ECO:0007669"/>
    <property type="project" value="TreeGrafter"/>
</dbReference>
<reference evidence="5" key="1">
    <citation type="submission" date="2023-03" db="EMBL/GenBank/DDBJ databases">
        <title>Mating type loci evolution in Malassezia.</title>
        <authorList>
            <person name="Coelho M.A."/>
        </authorList>
    </citation>
    <scope>NUCLEOTIDE SEQUENCE</scope>
    <source>
        <strain evidence="5">CBS 9557</strain>
    </source>
</reference>
<dbReference type="Pfam" id="PF09598">
    <property type="entry name" value="Stm1_N"/>
    <property type="match status" value="1"/>
</dbReference>
<keyword evidence="2" id="KW-0963">Cytoplasm</keyword>